<evidence type="ECO:0000256" key="8">
    <source>
        <dbReference type="ARBA" id="ARBA00022850"/>
    </source>
</evidence>
<dbReference type="PANTHER" id="PTHR32028:SF1">
    <property type="entry name" value="APOLIPOPROTEIN M"/>
    <property type="match status" value="1"/>
</dbReference>
<evidence type="ECO:0000256" key="3">
    <source>
        <dbReference type="ARBA" id="ARBA00011559"/>
    </source>
</evidence>
<dbReference type="InterPro" id="IPR022734">
    <property type="entry name" value="ApoM"/>
</dbReference>
<organism evidence="12 13">
    <name type="scientific">Xyrichtys novacula</name>
    <name type="common">Pearly razorfish</name>
    <name type="synonym">Hemipteronotus novacula</name>
    <dbReference type="NCBI Taxonomy" id="13765"/>
    <lineage>
        <taxon>Eukaryota</taxon>
        <taxon>Metazoa</taxon>
        <taxon>Chordata</taxon>
        <taxon>Craniata</taxon>
        <taxon>Vertebrata</taxon>
        <taxon>Euteleostomi</taxon>
        <taxon>Actinopterygii</taxon>
        <taxon>Neopterygii</taxon>
        <taxon>Teleostei</taxon>
        <taxon>Neoteleostei</taxon>
        <taxon>Acanthomorphata</taxon>
        <taxon>Eupercaria</taxon>
        <taxon>Labriformes</taxon>
        <taxon>Labridae</taxon>
        <taxon>Xyrichtys</taxon>
    </lineage>
</organism>
<dbReference type="GO" id="GO:0034362">
    <property type="term" value="C:low-density lipoprotein particle"/>
    <property type="evidence" value="ECO:0007669"/>
    <property type="project" value="TreeGrafter"/>
</dbReference>
<dbReference type="AlphaFoldDB" id="A0AAV1FRG9"/>
<dbReference type="GO" id="GO:0034380">
    <property type="term" value="P:high-density lipoprotein particle assembly"/>
    <property type="evidence" value="ECO:0007669"/>
    <property type="project" value="TreeGrafter"/>
</dbReference>
<evidence type="ECO:0000313" key="12">
    <source>
        <dbReference type="EMBL" id="CAJ1062852.1"/>
    </source>
</evidence>
<evidence type="ECO:0000256" key="1">
    <source>
        <dbReference type="ARBA" id="ARBA00004613"/>
    </source>
</evidence>
<evidence type="ECO:0000256" key="6">
    <source>
        <dbReference type="ARBA" id="ARBA00022525"/>
    </source>
</evidence>
<dbReference type="Pfam" id="PF11032">
    <property type="entry name" value="ApoM"/>
    <property type="match status" value="1"/>
</dbReference>
<keyword evidence="6" id="KW-0964">Secreted</keyword>
<dbReference type="GO" id="GO:0034384">
    <property type="term" value="P:high-density lipoprotein particle clearance"/>
    <property type="evidence" value="ECO:0007669"/>
    <property type="project" value="TreeGrafter"/>
</dbReference>
<evidence type="ECO:0000256" key="7">
    <source>
        <dbReference type="ARBA" id="ARBA00022729"/>
    </source>
</evidence>
<dbReference type="PANTHER" id="PTHR32028">
    <property type="entry name" value="APOLIPOPROTEIN M"/>
    <property type="match status" value="1"/>
</dbReference>
<gene>
    <name evidence="12" type="ORF">XNOV1_A022222</name>
</gene>
<dbReference type="InterPro" id="IPR012674">
    <property type="entry name" value="Calycin"/>
</dbReference>
<comment type="function">
    <text evidence="11">Probably involved in lipid transport. Can bind sphingosine-1-phosphate, myristic acid, palmitic acid and stearic acid, retinol, all-trans-retinoic acid and 9-cis-retinoic acid.</text>
</comment>
<keyword evidence="9" id="KW-0445">Lipid transport</keyword>
<protein>
    <recommendedName>
        <fullName evidence="4">Apolipoprotein M</fullName>
    </recommendedName>
</protein>
<evidence type="ECO:0000256" key="5">
    <source>
        <dbReference type="ARBA" id="ARBA00022448"/>
    </source>
</evidence>
<dbReference type="Gene3D" id="2.40.128.20">
    <property type="match status" value="1"/>
</dbReference>
<dbReference type="GO" id="GO:0034375">
    <property type="term" value="P:high-density lipoprotein particle remodeling"/>
    <property type="evidence" value="ECO:0007669"/>
    <property type="project" value="TreeGrafter"/>
</dbReference>
<sequence length="190" mass="22144">MWSEALAYLYSLYSLLYQVIVPCSFPELLPANTVDRQQYLGKWYFKAAVSHREADIQSFRALDNVWFSMEETAKDTLLLTGHMRMGDNCIKQTWTYHIHPDRDDLVLEGKKERQSLLWTGKWANCPDCIILQEIEPPLHETDSEDSLSRHMLYARQREVNPEVVSTFLKNAACHNMSFSVRLPQEKEVCA</sequence>
<dbReference type="GO" id="GO:0034361">
    <property type="term" value="C:very-low-density lipoprotein particle"/>
    <property type="evidence" value="ECO:0007669"/>
    <property type="project" value="TreeGrafter"/>
</dbReference>
<evidence type="ECO:0000256" key="11">
    <source>
        <dbReference type="ARBA" id="ARBA00025553"/>
    </source>
</evidence>
<evidence type="ECO:0000256" key="4">
    <source>
        <dbReference type="ARBA" id="ARBA00019937"/>
    </source>
</evidence>
<keyword evidence="13" id="KW-1185">Reference proteome</keyword>
<evidence type="ECO:0000256" key="2">
    <source>
        <dbReference type="ARBA" id="ARBA00007071"/>
    </source>
</evidence>
<evidence type="ECO:0000313" key="13">
    <source>
        <dbReference type="Proteomes" id="UP001178508"/>
    </source>
</evidence>
<dbReference type="GO" id="GO:0005319">
    <property type="term" value="F:lipid transporter activity"/>
    <property type="evidence" value="ECO:0007669"/>
    <property type="project" value="TreeGrafter"/>
</dbReference>
<dbReference type="EMBL" id="OY660871">
    <property type="protein sequence ID" value="CAJ1062852.1"/>
    <property type="molecule type" value="Genomic_DNA"/>
</dbReference>
<dbReference type="GO" id="GO:0005543">
    <property type="term" value="F:phospholipid binding"/>
    <property type="evidence" value="ECO:0007669"/>
    <property type="project" value="TreeGrafter"/>
</dbReference>
<keyword evidence="10" id="KW-1015">Disulfide bond</keyword>
<reference evidence="12" key="1">
    <citation type="submission" date="2023-08" db="EMBL/GenBank/DDBJ databases">
        <authorList>
            <person name="Alioto T."/>
            <person name="Alioto T."/>
            <person name="Gomez Garrido J."/>
        </authorList>
    </citation>
    <scope>NUCLEOTIDE SEQUENCE</scope>
</reference>
<dbReference type="GO" id="GO:0034364">
    <property type="term" value="C:high-density lipoprotein particle"/>
    <property type="evidence" value="ECO:0007669"/>
    <property type="project" value="UniProtKB-KW"/>
</dbReference>
<keyword evidence="8" id="KW-0345">HDL</keyword>
<comment type="subunit">
    <text evidence="3">Interacts with LRP2; LRP2 mediates APOM renal uptake and subsequent lysosomal degradation.</text>
</comment>
<dbReference type="GO" id="GO:0033344">
    <property type="term" value="P:cholesterol efflux"/>
    <property type="evidence" value="ECO:0007669"/>
    <property type="project" value="TreeGrafter"/>
</dbReference>
<dbReference type="Proteomes" id="UP001178508">
    <property type="component" value="Chromosome 8"/>
</dbReference>
<accession>A0AAV1FRG9</accession>
<evidence type="ECO:0000256" key="10">
    <source>
        <dbReference type="ARBA" id="ARBA00023157"/>
    </source>
</evidence>
<evidence type="ECO:0000256" key="9">
    <source>
        <dbReference type="ARBA" id="ARBA00023055"/>
    </source>
</evidence>
<keyword evidence="7" id="KW-0732">Signal</keyword>
<keyword evidence="5" id="KW-0813">Transport</keyword>
<dbReference type="SUPFAM" id="SSF50814">
    <property type="entry name" value="Lipocalins"/>
    <property type="match status" value="1"/>
</dbReference>
<comment type="subcellular location">
    <subcellularLocation>
        <location evidence="1">Secreted</location>
    </subcellularLocation>
</comment>
<comment type="similarity">
    <text evidence="2">Belongs to the calycin superfamily. Lipocalin family. Highly divergent.</text>
</comment>
<name>A0AAV1FRG9_XYRNO</name>
<proteinExistence type="inferred from homology"/>